<evidence type="ECO:0000256" key="1">
    <source>
        <dbReference type="SAM" id="Phobius"/>
    </source>
</evidence>
<name>A0A9W6S3P6_9ACTN</name>
<protein>
    <submittedName>
        <fullName evidence="2">Uncharacterized protein</fullName>
    </submittedName>
</protein>
<proteinExistence type="predicted"/>
<dbReference type="RefSeq" id="WP_285577497.1">
    <property type="nucleotide sequence ID" value="NZ_BSTK01000009.1"/>
</dbReference>
<evidence type="ECO:0000313" key="3">
    <source>
        <dbReference type="Proteomes" id="UP001165074"/>
    </source>
</evidence>
<dbReference type="EMBL" id="BSTK01000009">
    <property type="protein sequence ID" value="GLY88001.1"/>
    <property type="molecule type" value="Genomic_DNA"/>
</dbReference>
<gene>
    <name evidence="2" type="ORF">Airi02_059300</name>
</gene>
<accession>A0A9W6S3P6</accession>
<keyword evidence="1" id="KW-0472">Membrane</keyword>
<organism evidence="2 3">
    <name type="scientific">Actinoallomurus iriomotensis</name>
    <dbReference type="NCBI Taxonomy" id="478107"/>
    <lineage>
        <taxon>Bacteria</taxon>
        <taxon>Bacillati</taxon>
        <taxon>Actinomycetota</taxon>
        <taxon>Actinomycetes</taxon>
        <taxon>Streptosporangiales</taxon>
        <taxon>Thermomonosporaceae</taxon>
        <taxon>Actinoallomurus</taxon>
    </lineage>
</organism>
<reference evidence="2" key="1">
    <citation type="submission" date="2023-03" db="EMBL/GenBank/DDBJ databases">
        <title>Actinoallomurus iriomotensis NBRC 103684.</title>
        <authorList>
            <person name="Ichikawa N."/>
            <person name="Sato H."/>
            <person name="Tonouchi N."/>
        </authorList>
    </citation>
    <scope>NUCLEOTIDE SEQUENCE</scope>
    <source>
        <strain evidence="2">NBRC 103684</strain>
    </source>
</reference>
<feature type="transmembrane region" description="Helical" evidence="1">
    <location>
        <begin position="24"/>
        <end position="50"/>
    </location>
</feature>
<comment type="caution">
    <text evidence="2">The sequence shown here is derived from an EMBL/GenBank/DDBJ whole genome shotgun (WGS) entry which is preliminary data.</text>
</comment>
<keyword evidence="1" id="KW-1133">Transmembrane helix</keyword>
<evidence type="ECO:0000313" key="2">
    <source>
        <dbReference type="EMBL" id="GLY88001.1"/>
    </source>
</evidence>
<keyword evidence="3" id="KW-1185">Reference proteome</keyword>
<keyword evidence="1" id="KW-0812">Transmembrane</keyword>
<dbReference type="Proteomes" id="UP001165074">
    <property type="component" value="Unassembled WGS sequence"/>
</dbReference>
<sequence length="72" mass="7319">MTVEVDTTARAGTVPMTRAQIGQAMSAFVGGALPLILGLALASTVGGRIVTGREALLRTSNAVGDDHEDGPR</sequence>
<dbReference type="AlphaFoldDB" id="A0A9W6S3P6"/>